<evidence type="ECO:0000313" key="2">
    <source>
        <dbReference type="EMBL" id="PLT57934.1"/>
    </source>
</evidence>
<comment type="caution">
    <text evidence="2">The sequence shown here is derived from an EMBL/GenBank/DDBJ whole genome shotgun (WGS) entry which is preliminary data.</text>
</comment>
<dbReference type="Proteomes" id="UP000234849">
    <property type="component" value="Unassembled WGS sequence"/>
</dbReference>
<dbReference type="Proteomes" id="UP000285610">
    <property type="component" value="Unassembled WGS sequence"/>
</dbReference>
<dbReference type="Proteomes" id="UP000234840">
    <property type="component" value="Unassembled WGS sequence"/>
</dbReference>
<dbReference type="EMBL" id="NIHM01000002">
    <property type="protein sequence ID" value="PLT57934.1"/>
    <property type="molecule type" value="Genomic_DNA"/>
</dbReference>
<reference evidence="5 6" key="1">
    <citation type="journal article" date="2017" name="Genome Med.">
        <title>A novel Ruminococcus gnavus clade enriched in inflammatory bowel disease patients.</title>
        <authorList>
            <person name="Hall A.B."/>
            <person name="Yassour M."/>
            <person name="Sauk J."/>
            <person name="Garner A."/>
            <person name="Jiang X."/>
            <person name="Arthur T."/>
            <person name="Lagoudas G.K."/>
            <person name="Vatanen T."/>
            <person name="Fornelos N."/>
            <person name="Wilson R."/>
            <person name="Bertha M."/>
            <person name="Cohen M."/>
            <person name="Garber J."/>
            <person name="Khalili H."/>
            <person name="Gevers D."/>
            <person name="Ananthakrishnan A.N."/>
            <person name="Kugathasan S."/>
            <person name="Lander E.S."/>
            <person name="Blainey P."/>
            <person name="Vlamakis H."/>
            <person name="Xavier R.J."/>
            <person name="Huttenhower C."/>
        </authorList>
    </citation>
    <scope>NUCLEOTIDE SEQUENCE [LARGE SCALE GENOMIC DNA]</scope>
    <source>
        <strain evidence="2 6">RJX1118</strain>
        <strain evidence="3 5">RJX1128</strain>
    </source>
</reference>
<dbReference type="SUPFAM" id="SSF51445">
    <property type="entry name" value="(Trans)glycosidases"/>
    <property type="match status" value="1"/>
</dbReference>
<dbReference type="Pfam" id="PF08532">
    <property type="entry name" value="Glyco_hydro_42M"/>
    <property type="match status" value="1"/>
</dbReference>
<dbReference type="Gene3D" id="3.40.50.880">
    <property type="match status" value="1"/>
</dbReference>
<protein>
    <recommendedName>
        <fullName evidence="1">Beta-galactosidase trimerisation domain-containing protein</fullName>
    </recommendedName>
</protein>
<dbReference type="InterPro" id="IPR017853">
    <property type="entry name" value="GH"/>
</dbReference>
<feature type="domain" description="Beta-galactosidase trimerisation" evidence="1">
    <location>
        <begin position="380"/>
        <end position="434"/>
    </location>
</feature>
<dbReference type="Pfam" id="PF14871">
    <property type="entry name" value="GHL6"/>
    <property type="match status" value="1"/>
</dbReference>
<dbReference type="GO" id="GO:0005975">
    <property type="term" value="P:carbohydrate metabolic process"/>
    <property type="evidence" value="ECO:0007669"/>
    <property type="project" value="InterPro"/>
</dbReference>
<name>A0A2N5NM38_MEDGN</name>
<evidence type="ECO:0000313" key="4">
    <source>
        <dbReference type="EMBL" id="RHM78125.1"/>
    </source>
</evidence>
<evidence type="ECO:0000313" key="3">
    <source>
        <dbReference type="EMBL" id="PLT87749.1"/>
    </source>
</evidence>
<evidence type="ECO:0000313" key="7">
    <source>
        <dbReference type="Proteomes" id="UP000285610"/>
    </source>
</evidence>
<dbReference type="EMBL" id="NIHW01000011">
    <property type="protein sequence ID" value="PLT87749.1"/>
    <property type="molecule type" value="Genomic_DNA"/>
</dbReference>
<dbReference type="InterPro" id="IPR028212">
    <property type="entry name" value="GHL6"/>
</dbReference>
<dbReference type="RefSeq" id="WP_101879161.1">
    <property type="nucleotide sequence ID" value="NZ_CACRUK010000027.1"/>
</dbReference>
<accession>A0A2N5NM38</accession>
<dbReference type="EMBL" id="QRQE01000012">
    <property type="protein sequence ID" value="RHM78125.1"/>
    <property type="molecule type" value="Genomic_DNA"/>
</dbReference>
<evidence type="ECO:0000259" key="1">
    <source>
        <dbReference type="Pfam" id="PF08532"/>
    </source>
</evidence>
<evidence type="ECO:0000313" key="6">
    <source>
        <dbReference type="Proteomes" id="UP000234849"/>
    </source>
</evidence>
<dbReference type="CDD" id="cd03143">
    <property type="entry name" value="A4_beta-galactosidase_middle_domain"/>
    <property type="match status" value="1"/>
</dbReference>
<dbReference type="SUPFAM" id="SSF52317">
    <property type="entry name" value="Class I glutamine amidotransferase-like"/>
    <property type="match status" value="1"/>
</dbReference>
<dbReference type="AlphaFoldDB" id="A0A2N5NM38"/>
<proteinExistence type="predicted"/>
<evidence type="ECO:0000313" key="5">
    <source>
        <dbReference type="Proteomes" id="UP000234840"/>
    </source>
</evidence>
<gene>
    <name evidence="2" type="ORF">CDL18_02980</name>
    <name evidence="3" type="ORF">CDL20_06000</name>
    <name evidence="4" type="ORF">DWZ50_06390</name>
</gene>
<dbReference type="GO" id="GO:0004565">
    <property type="term" value="F:beta-galactosidase activity"/>
    <property type="evidence" value="ECO:0007669"/>
    <property type="project" value="InterPro"/>
</dbReference>
<organism evidence="2 6">
    <name type="scientific">Mediterraneibacter gnavus</name>
    <name type="common">Ruminococcus gnavus</name>
    <dbReference type="NCBI Taxonomy" id="33038"/>
    <lineage>
        <taxon>Bacteria</taxon>
        <taxon>Bacillati</taxon>
        <taxon>Bacillota</taxon>
        <taxon>Clostridia</taxon>
        <taxon>Lachnospirales</taxon>
        <taxon>Lachnospiraceae</taxon>
        <taxon>Mediterraneibacter</taxon>
    </lineage>
</organism>
<reference evidence="4 7" key="2">
    <citation type="submission" date="2018-08" db="EMBL/GenBank/DDBJ databases">
        <title>A genome reference for cultivated species of the human gut microbiota.</title>
        <authorList>
            <person name="Zou Y."/>
            <person name="Xue W."/>
            <person name="Luo G."/>
        </authorList>
    </citation>
    <scope>NUCLEOTIDE SEQUENCE [LARGE SCALE GENOMIC DNA]</scope>
    <source>
        <strain evidence="4 7">AF33-12</strain>
    </source>
</reference>
<dbReference type="InterPro" id="IPR013738">
    <property type="entry name" value="Beta_galactosidase_Trimer"/>
</dbReference>
<dbReference type="InterPro" id="IPR029062">
    <property type="entry name" value="Class_I_gatase-like"/>
</dbReference>
<dbReference type="Gene3D" id="3.20.20.80">
    <property type="entry name" value="Glycosidases"/>
    <property type="match status" value="1"/>
</dbReference>
<sequence length="664" mass="76660">MSKIRYRQVHLDFHTSEYIPDIAADFDKDEFAKTLEEAHVDSITCFARCHHGWLYYPSKKFPELIHPGLKNKNFLLEQIEACHKRGIKVPVYTTAQWDGRIMREHPEWLSVDENGEFIDTQGVPAPHFYHTICLNSGYRQFFKDQLQDMIEVIGVENLDGIFMDILFQVDCKCEHCVRKMQELGMDTESKVERMRYAEHMLDEFKTEISEFIHSMAPEATIFYNGSHVGPRSKNSFKEYSHLELESLPSGGWGYDHFPATSRYARNLGKEMIGMTGKFHTYWGDFHSLKNQAALEYECFHMLAVGAGCSIGDQLHPRGVLSKGAYDLIGNVYKSVEEKEPYCRDVKARTEIAVITPEEFYPEDAKDSVLSPSLIGTVRILQELGYQFDIIDSQMPLDDYQVVILPDCIYYNEDLKQKMEAYLAQGGHVIGSFDSCLPKDGSESIYGVAFEKESEYYREFVMPNDVIGKDLPKEEFVMYLRGYDVKPVHAEVLMDKIEPYFDRKGNTFCSHQHAPSSGKVGSPEVTIWNNALYFSHPVFALYRKNAARWCKLMVKDALEYFIGEKLVKYEGPSTLNIQLNAQEEKNRDVLHILHYITEKRSEDIYTVEDKIPLYDLEIQVNTDGKQVKEVRSVPDETPLSFVQEGKYVKFSVKKVDGHQMICIQY</sequence>